<keyword evidence="1" id="KW-0175">Coiled coil</keyword>
<organism evidence="3 4">
    <name type="scientific">Agrocybe chaxingu</name>
    <dbReference type="NCBI Taxonomy" id="84603"/>
    <lineage>
        <taxon>Eukaryota</taxon>
        <taxon>Fungi</taxon>
        <taxon>Dikarya</taxon>
        <taxon>Basidiomycota</taxon>
        <taxon>Agaricomycotina</taxon>
        <taxon>Agaricomycetes</taxon>
        <taxon>Agaricomycetidae</taxon>
        <taxon>Agaricales</taxon>
        <taxon>Agaricineae</taxon>
        <taxon>Strophariaceae</taxon>
        <taxon>Agrocybe</taxon>
    </lineage>
</organism>
<dbReference type="AlphaFoldDB" id="A0A9W8K1N7"/>
<feature type="region of interest" description="Disordered" evidence="2">
    <location>
        <begin position="168"/>
        <end position="190"/>
    </location>
</feature>
<sequence length="280" mass="32001">MAILEGNTDHDLMQQLWGIITELGEQLSQNRSMSVSLYGLTSKIKTQAVNSQTGFVLRRFNMDKTKEEYDAELENMNAAMMQENQNLQHDNKQLNALIKEYEQTLETLMSAFRNRAQDVQERELSLIREYEAKLLAREEENANKDLDATTAISNSLVRLSHLLRQVLRSHNGEDTESTAAQADDEEDHEPWTTAAASDHALERDIELARLEKENEELRRLMGLLPPQTRRDSGSDFRPLFEAPHPMRLPSMQKVGSTGASQPNPLYEPKKRIILRTVVNV</sequence>
<feature type="region of interest" description="Disordered" evidence="2">
    <location>
        <begin position="246"/>
        <end position="265"/>
    </location>
</feature>
<protein>
    <submittedName>
        <fullName evidence="3">Uncharacterized protein</fullName>
    </submittedName>
</protein>
<evidence type="ECO:0000313" key="3">
    <source>
        <dbReference type="EMBL" id="KAJ3509445.1"/>
    </source>
</evidence>
<feature type="coiled-coil region" evidence="1">
    <location>
        <begin position="62"/>
        <end position="111"/>
    </location>
</feature>
<dbReference type="OrthoDB" id="21214at2759"/>
<dbReference type="EMBL" id="JANKHO010000476">
    <property type="protein sequence ID" value="KAJ3509445.1"/>
    <property type="molecule type" value="Genomic_DNA"/>
</dbReference>
<comment type="caution">
    <text evidence="3">The sequence shown here is derived from an EMBL/GenBank/DDBJ whole genome shotgun (WGS) entry which is preliminary data.</text>
</comment>
<dbReference type="Proteomes" id="UP001148786">
    <property type="component" value="Unassembled WGS sequence"/>
</dbReference>
<accession>A0A9W8K1N7</accession>
<evidence type="ECO:0000256" key="2">
    <source>
        <dbReference type="SAM" id="MobiDB-lite"/>
    </source>
</evidence>
<gene>
    <name evidence="3" type="ORF">NLJ89_g5220</name>
</gene>
<dbReference type="PANTHER" id="PTHR39472">
    <property type="entry name" value="EXPRESSED PROTEIN"/>
    <property type="match status" value="1"/>
</dbReference>
<evidence type="ECO:0000256" key="1">
    <source>
        <dbReference type="SAM" id="Coils"/>
    </source>
</evidence>
<dbReference type="PANTHER" id="PTHR39472:SF1">
    <property type="entry name" value="EXPRESSED PROTEIN"/>
    <property type="match status" value="1"/>
</dbReference>
<evidence type="ECO:0000313" key="4">
    <source>
        <dbReference type="Proteomes" id="UP001148786"/>
    </source>
</evidence>
<feature type="compositionally biased region" description="Polar residues" evidence="2">
    <location>
        <begin position="253"/>
        <end position="263"/>
    </location>
</feature>
<proteinExistence type="predicted"/>
<reference evidence="3" key="1">
    <citation type="submission" date="2022-07" db="EMBL/GenBank/DDBJ databases">
        <title>Genome Sequence of Agrocybe chaxingu.</title>
        <authorList>
            <person name="Buettner E."/>
        </authorList>
    </citation>
    <scope>NUCLEOTIDE SEQUENCE</scope>
    <source>
        <strain evidence="3">MP-N11</strain>
    </source>
</reference>
<name>A0A9W8K1N7_9AGAR</name>
<keyword evidence="4" id="KW-1185">Reference proteome</keyword>